<dbReference type="Proteomes" id="UP000275461">
    <property type="component" value="Unassembled WGS sequence"/>
</dbReference>
<dbReference type="SUPFAM" id="SSF53271">
    <property type="entry name" value="PRTase-like"/>
    <property type="match status" value="1"/>
</dbReference>
<comment type="caution">
    <text evidence="2">The sequence shown here is derived from an EMBL/GenBank/DDBJ whole genome shotgun (WGS) entry which is preliminary data.</text>
</comment>
<dbReference type="NCBIfam" id="NF003545">
    <property type="entry name" value="PRK05205.1-1"/>
    <property type="match status" value="1"/>
</dbReference>
<organism evidence="2 3">
    <name type="scientific">Alkalispirillum mobile</name>
    <dbReference type="NCBI Taxonomy" id="85925"/>
    <lineage>
        <taxon>Bacteria</taxon>
        <taxon>Pseudomonadati</taxon>
        <taxon>Pseudomonadota</taxon>
        <taxon>Gammaproteobacteria</taxon>
        <taxon>Chromatiales</taxon>
        <taxon>Ectothiorhodospiraceae</taxon>
        <taxon>Alkalispirillum</taxon>
    </lineage>
</organism>
<sequence length="169" mass="18657">MNTPEVTPLIQQVRQDLTRLLADRDIPLNEVGLVGIHTGGAWVAEALHQSLETEIPLGTLDIAFYRDDFSQAGMNPQVRPSNLPFDVDDRVIVLVDDVLHTGRTVRAALNEIFDYGRPAAVLLVVLVDRGGRELPFAADVAGTRLSLPSHRRIKLRGPEPLHFIIQDTA</sequence>
<name>A0A498CDM2_9GAMM</name>
<proteinExistence type="predicted"/>
<dbReference type="InterPro" id="IPR050137">
    <property type="entry name" value="PyrR_bifunctional"/>
</dbReference>
<accession>A0A498CDM2</accession>
<dbReference type="CDD" id="cd06223">
    <property type="entry name" value="PRTases_typeI"/>
    <property type="match status" value="1"/>
</dbReference>
<dbReference type="RefSeq" id="WP_121441816.1">
    <property type="nucleotide sequence ID" value="NZ_RCDA01000001.1"/>
</dbReference>
<feature type="domain" description="Phosphoribosyltransferase" evidence="1">
    <location>
        <begin position="22"/>
        <end position="135"/>
    </location>
</feature>
<protein>
    <submittedName>
        <fullName evidence="2">Pyrimidine operon attenuation protein/uracil phosphoribosyltransferase</fullName>
    </submittedName>
</protein>
<dbReference type="AlphaFoldDB" id="A0A498CDM2"/>
<dbReference type="PANTHER" id="PTHR11608">
    <property type="entry name" value="BIFUNCTIONAL PROTEIN PYRR"/>
    <property type="match status" value="1"/>
</dbReference>
<evidence type="ECO:0000313" key="2">
    <source>
        <dbReference type="EMBL" id="RLK51400.1"/>
    </source>
</evidence>
<keyword evidence="2" id="KW-0328">Glycosyltransferase</keyword>
<keyword evidence="3" id="KW-1185">Reference proteome</keyword>
<dbReference type="Pfam" id="PF00156">
    <property type="entry name" value="Pribosyltran"/>
    <property type="match status" value="1"/>
</dbReference>
<dbReference type="GO" id="GO:0016757">
    <property type="term" value="F:glycosyltransferase activity"/>
    <property type="evidence" value="ECO:0007669"/>
    <property type="project" value="UniProtKB-KW"/>
</dbReference>
<dbReference type="OrthoDB" id="9802227at2"/>
<reference evidence="2 3" key="1">
    <citation type="submission" date="2018-10" db="EMBL/GenBank/DDBJ databases">
        <title>Genomic Encyclopedia of Type Strains, Phase IV (KMG-IV): sequencing the most valuable type-strain genomes for metagenomic binning, comparative biology and taxonomic classification.</title>
        <authorList>
            <person name="Goeker M."/>
        </authorList>
    </citation>
    <scope>NUCLEOTIDE SEQUENCE [LARGE SCALE GENOMIC DNA]</scope>
    <source>
        <strain evidence="2 3">DSM 12769</strain>
    </source>
</reference>
<dbReference type="InterPro" id="IPR000836">
    <property type="entry name" value="PRTase_dom"/>
</dbReference>
<keyword evidence="2" id="KW-0808">Transferase</keyword>
<evidence type="ECO:0000313" key="3">
    <source>
        <dbReference type="Proteomes" id="UP000275461"/>
    </source>
</evidence>
<dbReference type="Gene3D" id="3.40.50.2020">
    <property type="match status" value="1"/>
</dbReference>
<dbReference type="EMBL" id="RCDA01000001">
    <property type="protein sequence ID" value="RLK51400.1"/>
    <property type="molecule type" value="Genomic_DNA"/>
</dbReference>
<dbReference type="PANTHER" id="PTHR11608:SF0">
    <property type="entry name" value="BIFUNCTIONAL PROTEIN PYRR"/>
    <property type="match status" value="1"/>
</dbReference>
<evidence type="ECO:0000259" key="1">
    <source>
        <dbReference type="Pfam" id="PF00156"/>
    </source>
</evidence>
<dbReference type="InterPro" id="IPR029057">
    <property type="entry name" value="PRTase-like"/>
</dbReference>
<gene>
    <name evidence="2" type="ORF">DFR31_1336</name>
</gene>